<keyword evidence="2" id="KW-1185">Reference proteome</keyword>
<name>A0A177C898_9PLEO</name>
<dbReference type="AlphaFoldDB" id="A0A177C898"/>
<accession>A0A177C898</accession>
<proteinExistence type="predicted"/>
<dbReference type="OrthoDB" id="1193027at2759"/>
<dbReference type="GeneID" id="28763847"/>
<sequence>MNNFDETGCLNAWGPNSEAEVAVVKSVSPNEKVQNPGLFECANGDHTCNENGNLRNVSKYYKALVLYNSGVLAESGNQGDGRATACYASNLASRLMGWTGIGRTCDPDTIGDYDGTPAELRPTGGDSC</sequence>
<organism evidence="1 2">
    <name type="scientific">Paraphaeosphaeria sporulosa</name>
    <dbReference type="NCBI Taxonomy" id="1460663"/>
    <lineage>
        <taxon>Eukaryota</taxon>
        <taxon>Fungi</taxon>
        <taxon>Dikarya</taxon>
        <taxon>Ascomycota</taxon>
        <taxon>Pezizomycotina</taxon>
        <taxon>Dothideomycetes</taxon>
        <taxon>Pleosporomycetidae</taxon>
        <taxon>Pleosporales</taxon>
        <taxon>Massarineae</taxon>
        <taxon>Didymosphaeriaceae</taxon>
        <taxon>Paraphaeosphaeria</taxon>
    </lineage>
</organism>
<dbReference type="RefSeq" id="XP_018033444.1">
    <property type="nucleotide sequence ID" value="XM_018180361.1"/>
</dbReference>
<dbReference type="Proteomes" id="UP000077069">
    <property type="component" value="Unassembled WGS sequence"/>
</dbReference>
<dbReference type="EMBL" id="KV441555">
    <property type="protein sequence ID" value="OAG03079.1"/>
    <property type="molecule type" value="Genomic_DNA"/>
</dbReference>
<protein>
    <submittedName>
        <fullName evidence="1">Uncharacterized protein</fullName>
    </submittedName>
</protein>
<gene>
    <name evidence="1" type="ORF">CC84DRAFT_1178611</name>
</gene>
<evidence type="ECO:0000313" key="1">
    <source>
        <dbReference type="EMBL" id="OAG03079.1"/>
    </source>
</evidence>
<reference evidence="1 2" key="1">
    <citation type="submission" date="2016-05" db="EMBL/GenBank/DDBJ databases">
        <title>Comparative analysis of secretome profiles of manganese(II)-oxidizing ascomycete fungi.</title>
        <authorList>
            <consortium name="DOE Joint Genome Institute"/>
            <person name="Zeiner C.A."/>
            <person name="Purvine S.O."/>
            <person name="Zink E.M."/>
            <person name="Wu S."/>
            <person name="Pasa-Tolic L."/>
            <person name="Chaput D.L."/>
            <person name="Haridas S."/>
            <person name="Grigoriev I.V."/>
            <person name="Santelli C.M."/>
            <person name="Hansel C.M."/>
        </authorList>
    </citation>
    <scope>NUCLEOTIDE SEQUENCE [LARGE SCALE GENOMIC DNA]</scope>
    <source>
        <strain evidence="1 2">AP3s5-JAC2a</strain>
    </source>
</reference>
<dbReference type="InParanoid" id="A0A177C898"/>
<evidence type="ECO:0000313" key="2">
    <source>
        <dbReference type="Proteomes" id="UP000077069"/>
    </source>
</evidence>